<dbReference type="EMBL" id="CAJFCW020000006">
    <property type="protein sequence ID" value="CAG9125396.1"/>
    <property type="molecule type" value="Genomic_DNA"/>
</dbReference>
<protein>
    <submittedName>
        <fullName evidence="1">Uncharacterized protein</fullName>
    </submittedName>
</protein>
<dbReference type="AlphaFoldDB" id="A0A811LL47"/>
<evidence type="ECO:0000313" key="1">
    <source>
        <dbReference type="EMBL" id="CAD5228976.1"/>
    </source>
</evidence>
<accession>A0A811LL47</accession>
<name>A0A811LL47_9BILA</name>
<sequence length="150" mass="16291">MECEIDELTKRYLVSLASCSTNRIIFANVAVCSKELGQTFPSGSCSRCSSTDCAVTYSKKKVIIVCRLCNSNIKSVKIKKSSSKGEKMKIIDKPHQPIISAVKPAPSLVSKTTVKSKNRASKLRKLAGLDEEKGSVTSNSSLLSFVNSLR</sequence>
<keyword evidence="2" id="KW-1185">Reference proteome</keyword>
<proteinExistence type="predicted"/>
<dbReference type="Proteomes" id="UP000614601">
    <property type="component" value="Unassembled WGS sequence"/>
</dbReference>
<dbReference type="EMBL" id="CAJFDH010000006">
    <property type="protein sequence ID" value="CAD5228976.1"/>
    <property type="molecule type" value="Genomic_DNA"/>
</dbReference>
<evidence type="ECO:0000313" key="2">
    <source>
        <dbReference type="Proteomes" id="UP000614601"/>
    </source>
</evidence>
<dbReference type="Proteomes" id="UP000783686">
    <property type="component" value="Unassembled WGS sequence"/>
</dbReference>
<organism evidence="1 2">
    <name type="scientific">Bursaphelenchus okinawaensis</name>
    <dbReference type="NCBI Taxonomy" id="465554"/>
    <lineage>
        <taxon>Eukaryota</taxon>
        <taxon>Metazoa</taxon>
        <taxon>Ecdysozoa</taxon>
        <taxon>Nematoda</taxon>
        <taxon>Chromadorea</taxon>
        <taxon>Rhabditida</taxon>
        <taxon>Tylenchina</taxon>
        <taxon>Tylenchomorpha</taxon>
        <taxon>Aphelenchoidea</taxon>
        <taxon>Aphelenchoididae</taxon>
        <taxon>Bursaphelenchus</taxon>
    </lineage>
</organism>
<gene>
    <name evidence="1" type="ORF">BOKJ2_LOCUS13035</name>
</gene>
<reference evidence="1" key="1">
    <citation type="submission" date="2020-09" db="EMBL/GenBank/DDBJ databases">
        <authorList>
            <person name="Kikuchi T."/>
        </authorList>
    </citation>
    <scope>NUCLEOTIDE SEQUENCE</scope>
    <source>
        <strain evidence="1">SH1</strain>
    </source>
</reference>
<comment type="caution">
    <text evidence="1">The sequence shown here is derived from an EMBL/GenBank/DDBJ whole genome shotgun (WGS) entry which is preliminary data.</text>
</comment>